<name>A0A2N1PIM6_9BACT</name>
<dbReference type="SUPFAM" id="SSF48371">
    <property type="entry name" value="ARM repeat"/>
    <property type="match status" value="3"/>
</dbReference>
<dbReference type="AlphaFoldDB" id="A0A2N1PIM6"/>
<comment type="caution">
    <text evidence="1">The sequence shown here is derived from an EMBL/GenBank/DDBJ whole genome shotgun (WGS) entry which is preliminary data.</text>
</comment>
<dbReference type="GO" id="GO:0016491">
    <property type="term" value="F:oxidoreductase activity"/>
    <property type="evidence" value="ECO:0007669"/>
    <property type="project" value="TreeGrafter"/>
</dbReference>
<accession>A0A2N1PIM6</accession>
<dbReference type="SMART" id="SM00567">
    <property type="entry name" value="EZ_HEAT"/>
    <property type="match status" value="8"/>
</dbReference>
<organism evidence="1 2">
    <name type="scientific">Candidatus Wallbacteria bacterium HGW-Wallbacteria-1</name>
    <dbReference type="NCBI Taxonomy" id="2013854"/>
    <lineage>
        <taxon>Bacteria</taxon>
        <taxon>Candidatus Walliibacteriota</taxon>
    </lineage>
</organism>
<dbReference type="Proteomes" id="UP000233256">
    <property type="component" value="Unassembled WGS sequence"/>
</dbReference>
<evidence type="ECO:0000313" key="1">
    <source>
        <dbReference type="EMBL" id="PKK88193.1"/>
    </source>
</evidence>
<reference evidence="1 2" key="1">
    <citation type="journal article" date="2017" name="ISME J.">
        <title>Potential for microbial H2 and metal transformations associated with novel bacteria and archaea in deep terrestrial subsurface sediments.</title>
        <authorList>
            <person name="Hernsdorf A.W."/>
            <person name="Amano Y."/>
            <person name="Miyakawa K."/>
            <person name="Ise K."/>
            <person name="Suzuki Y."/>
            <person name="Anantharaman K."/>
            <person name="Probst A."/>
            <person name="Burstein D."/>
            <person name="Thomas B.C."/>
            <person name="Banfield J.F."/>
        </authorList>
    </citation>
    <scope>NUCLEOTIDE SEQUENCE [LARGE SCALE GENOMIC DNA]</scope>
    <source>
        <strain evidence="1">HGW-Wallbacteria-1</strain>
    </source>
</reference>
<sequence length="838" mass="93993">MGSNGNNEISGIVVDQDFCDVLSRGNVKECYGKILALENRGDQSALNILMDNLSNRNWLVRKMAAEAIFNCGPWVVNRLKEGLFSDVDHIAYWSIQILKRFKRKGHQMLLESLHEVPYTTCYEIVRALGEVKYGPAIDSLVALFSNPSWELRREAGESLIRIGKKAVPALKVTIREDTLEIVDTDTCFWNLRTTARILGGGAVPYLRRFAEAEDERLRLCAVMALGETRDIAALEPLKSCFDHDSLAVREQAAEALERLRNSLGETMPEETEPCRAAETRTRSFQVLSSTLDESTVESLSNVVITGTSDMRIVAISALSQIASPEAVQLCASLFNGDTWIVRSKAADSLKTMGQAAVPHLSGLVETGNDSEKYWSIRVLADIRGEDAIRPLFQVLREDPVKWKIVVLNALEDSREPLLIEALSHLLGDSNWSIRKRAANLISRFGPEIIEPMITINAARDEGIDDVVYWAARVVHNLSKRGETELMRVMENPDNKVKRLALSVMCALFTPAFRDAIVDYLMSQGEKAIEMVASTVTMNGDATVVSELLARLGTTDHYRTMESLAAALRGSDKGDTNQGLLISVDTAKQLVENYYNSGSAQYFEKLVEFFLLVEDRELLHELLNFLKADVNRFVGFIISIVSDARMCARCRYFIAKIVTMDREFYKILKNILDDMVAARDFMRLEQLLAWDDPATAVFSRILADNHRGEVTTFLMEVFRKMADRGPANEILMAICRKLARADRTVRTMVRAMLHGREEEYLPIIVKAVITESNEDFFKAAVDFLKDLGVRRLPEDRLVKLFSPLHPDVAAIISRLSTVLSETGLHEHESSMEPGISNRA</sequence>
<protein>
    <recommendedName>
        <fullName evidence="3">HEAT repeat domain-containing protein</fullName>
    </recommendedName>
</protein>
<dbReference type="PANTHER" id="PTHR12697:SF5">
    <property type="entry name" value="DEOXYHYPUSINE HYDROXYLASE"/>
    <property type="match status" value="1"/>
</dbReference>
<dbReference type="InterPro" id="IPR016024">
    <property type="entry name" value="ARM-type_fold"/>
</dbReference>
<dbReference type="InterPro" id="IPR004155">
    <property type="entry name" value="PBS_lyase_HEAT"/>
</dbReference>
<gene>
    <name evidence="1" type="ORF">CVV64_19900</name>
</gene>
<dbReference type="Pfam" id="PF13646">
    <property type="entry name" value="HEAT_2"/>
    <property type="match status" value="2"/>
</dbReference>
<proteinExistence type="predicted"/>
<dbReference type="Gene3D" id="1.25.10.10">
    <property type="entry name" value="Leucine-rich Repeat Variant"/>
    <property type="match status" value="3"/>
</dbReference>
<evidence type="ECO:0000313" key="2">
    <source>
        <dbReference type="Proteomes" id="UP000233256"/>
    </source>
</evidence>
<evidence type="ECO:0008006" key="3">
    <source>
        <dbReference type="Google" id="ProtNLM"/>
    </source>
</evidence>
<dbReference type="PANTHER" id="PTHR12697">
    <property type="entry name" value="PBS LYASE HEAT-LIKE PROTEIN"/>
    <property type="match status" value="1"/>
</dbReference>
<dbReference type="InterPro" id="IPR011989">
    <property type="entry name" value="ARM-like"/>
</dbReference>
<dbReference type="EMBL" id="PGXC01000059">
    <property type="protein sequence ID" value="PKK88193.1"/>
    <property type="molecule type" value="Genomic_DNA"/>
</dbReference>